<dbReference type="AlphaFoldDB" id="A0A4R5TQT4"/>
<evidence type="ECO:0000256" key="1">
    <source>
        <dbReference type="SAM" id="SignalP"/>
    </source>
</evidence>
<evidence type="ECO:0000313" key="2">
    <source>
        <dbReference type="EMBL" id="TDK21053.1"/>
    </source>
</evidence>
<organism evidence="2 3">
    <name type="scientific">Luteimonas aestuarii</name>
    <dbReference type="NCBI Taxonomy" id="453837"/>
    <lineage>
        <taxon>Bacteria</taxon>
        <taxon>Pseudomonadati</taxon>
        <taxon>Pseudomonadota</taxon>
        <taxon>Gammaproteobacteria</taxon>
        <taxon>Lysobacterales</taxon>
        <taxon>Lysobacteraceae</taxon>
        <taxon>Luteimonas</taxon>
    </lineage>
</organism>
<protein>
    <recommendedName>
        <fullName evidence="4">DUF2066 domain-containing protein</fullName>
    </recommendedName>
</protein>
<accession>A0A4R5TQT4</accession>
<gene>
    <name evidence="2" type="ORF">E2F46_15245</name>
</gene>
<keyword evidence="3" id="KW-1185">Reference proteome</keyword>
<dbReference type="OrthoDB" id="6023599at2"/>
<dbReference type="EMBL" id="SMTF01000017">
    <property type="protein sequence ID" value="TDK21053.1"/>
    <property type="molecule type" value="Genomic_DNA"/>
</dbReference>
<sequence>MVAFTQRVALALALCLAGVVPAQADSWPPPRVETYVSSDGDSRVVITPRPLEGALSYFRDKVEGTEPAGQRAGSEQLRPMARLERRQGARWQHVWTQPLVNDVAPTRALVANGGRYLVTFDNWHSTGYGDNVVVVYDATGTLVRRMALADFLPAGYVALLPRSVSSLWWGGAHALADGDQTLVLRVVVPDKTREPNARPSTVPVRVRLADGTVLPHEGRAWTDALARVEAQDGERQRRWQGKRKLRSQPLLPPRGQDHDAWRAYMVELRERLNDTTGLRHGGLVLAPPGSRVAGFDSVDSMRMFLDESVDNRLRAAEAYLLVSPSSEAVADALVDYLQSKRAGTMAGVVIRFVGTPSDAVRVEAAAAKPGAGVVLIDSASPFPPGELPQAAPDWFQ</sequence>
<feature type="signal peptide" evidence="1">
    <location>
        <begin position="1"/>
        <end position="24"/>
    </location>
</feature>
<feature type="chain" id="PRO_5020588446" description="DUF2066 domain-containing protein" evidence="1">
    <location>
        <begin position="25"/>
        <end position="396"/>
    </location>
</feature>
<reference evidence="2 3" key="1">
    <citation type="submission" date="2019-03" db="EMBL/GenBank/DDBJ databases">
        <title>Luteimonas zhaokaii sp.nov., isolated from the rectal contents of Plateau pika in Yushu, Qinghai Province, China.</title>
        <authorList>
            <person name="Zhang G."/>
        </authorList>
    </citation>
    <scope>NUCLEOTIDE SEQUENCE [LARGE SCALE GENOMIC DNA]</scope>
    <source>
        <strain evidence="2 3">B9</strain>
    </source>
</reference>
<name>A0A4R5TQT4_9GAMM</name>
<evidence type="ECO:0008006" key="4">
    <source>
        <dbReference type="Google" id="ProtNLM"/>
    </source>
</evidence>
<keyword evidence="1" id="KW-0732">Signal</keyword>
<dbReference type="RefSeq" id="WP_133323445.1">
    <property type="nucleotide sequence ID" value="NZ_SMTF01000017.1"/>
</dbReference>
<comment type="caution">
    <text evidence="2">The sequence shown here is derived from an EMBL/GenBank/DDBJ whole genome shotgun (WGS) entry which is preliminary data.</text>
</comment>
<proteinExistence type="predicted"/>
<evidence type="ECO:0000313" key="3">
    <source>
        <dbReference type="Proteomes" id="UP000294796"/>
    </source>
</evidence>
<dbReference type="Proteomes" id="UP000294796">
    <property type="component" value="Unassembled WGS sequence"/>
</dbReference>